<dbReference type="CDD" id="cd00331">
    <property type="entry name" value="IGPS"/>
    <property type="match status" value="1"/>
</dbReference>
<dbReference type="SUPFAM" id="SSF51366">
    <property type="entry name" value="Ribulose-phoshate binding barrel"/>
    <property type="match status" value="1"/>
</dbReference>
<evidence type="ECO:0000256" key="8">
    <source>
        <dbReference type="ARBA" id="ARBA00023239"/>
    </source>
</evidence>
<evidence type="ECO:0000313" key="11">
    <source>
        <dbReference type="EMBL" id="AHM57874.1"/>
    </source>
</evidence>
<accession>W8T826</accession>
<dbReference type="PANTHER" id="PTHR22854">
    <property type="entry name" value="TRYPTOPHAN BIOSYNTHESIS PROTEIN"/>
    <property type="match status" value="1"/>
</dbReference>
<dbReference type="PANTHER" id="PTHR22854:SF2">
    <property type="entry name" value="INDOLE-3-GLYCEROL-PHOSPHATE SYNTHASE"/>
    <property type="match status" value="1"/>
</dbReference>
<keyword evidence="6 9" id="KW-0822">Tryptophan biosynthesis</keyword>
<proteinExistence type="inferred from homology"/>
<name>W8T826_PEPAC</name>
<feature type="domain" description="Indole-3-glycerol phosphate synthase" evidence="10">
    <location>
        <begin position="3"/>
        <end position="254"/>
    </location>
</feature>
<dbReference type="PATRIC" id="fig|1286171.3.peg.2546"/>
<dbReference type="EMBL" id="CP007453">
    <property type="protein sequence ID" value="AHM57874.1"/>
    <property type="molecule type" value="Genomic_DNA"/>
</dbReference>
<dbReference type="RefSeq" id="WP_025436734.1">
    <property type="nucleotide sequence ID" value="NZ_CP007453.1"/>
</dbReference>
<dbReference type="InterPro" id="IPR013785">
    <property type="entry name" value="Aldolase_TIM"/>
</dbReference>
<evidence type="ECO:0000256" key="7">
    <source>
        <dbReference type="ARBA" id="ARBA00023141"/>
    </source>
</evidence>
<evidence type="ECO:0000256" key="1">
    <source>
        <dbReference type="ARBA" id="ARBA00001633"/>
    </source>
</evidence>
<dbReference type="NCBIfam" id="NF001377">
    <property type="entry name" value="PRK00278.2-4"/>
    <property type="match status" value="1"/>
</dbReference>
<evidence type="ECO:0000256" key="3">
    <source>
        <dbReference type="ARBA" id="ARBA00008737"/>
    </source>
</evidence>
<dbReference type="eggNOG" id="COG0134">
    <property type="taxonomic scope" value="Bacteria"/>
</dbReference>
<dbReference type="GO" id="GO:0000162">
    <property type="term" value="P:L-tryptophan biosynthetic process"/>
    <property type="evidence" value="ECO:0007669"/>
    <property type="project" value="UniProtKB-UniRule"/>
</dbReference>
<dbReference type="FunFam" id="3.20.20.70:FF:000024">
    <property type="entry name" value="Indole-3-glycerol phosphate synthase"/>
    <property type="match status" value="1"/>
</dbReference>
<keyword evidence="4 9" id="KW-0028">Amino-acid biosynthesis</keyword>
<dbReference type="Gene3D" id="3.20.20.70">
    <property type="entry name" value="Aldolase class I"/>
    <property type="match status" value="1"/>
</dbReference>
<evidence type="ECO:0000313" key="12">
    <source>
        <dbReference type="Proteomes" id="UP000019591"/>
    </source>
</evidence>
<dbReference type="GO" id="GO:0004425">
    <property type="term" value="F:indole-3-glycerol-phosphate synthase activity"/>
    <property type="evidence" value="ECO:0007669"/>
    <property type="project" value="UniProtKB-UniRule"/>
</dbReference>
<evidence type="ECO:0000256" key="2">
    <source>
        <dbReference type="ARBA" id="ARBA00004696"/>
    </source>
</evidence>
<comment type="catalytic activity">
    <reaction evidence="1 9">
        <text>1-(2-carboxyphenylamino)-1-deoxy-D-ribulose 5-phosphate + H(+) = (1S,2R)-1-C-(indol-3-yl)glycerol 3-phosphate + CO2 + H2O</text>
        <dbReference type="Rhea" id="RHEA:23476"/>
        <dbReference type="ChEBI" id="CHEBI:15377"/>
        <dbReference type="ChEBI" id="CHEBI:15378"/>
        <dbReference type="ChEBI" id="CHEBI:16526"/>
        <dbReference type="ChEBI" id="CHEBI:58613"/>
        <dbReference type="ChEBI" id="CHEBI:58866"/>
        <dbReference type="EC" id="4.1.1.48"/>
    </reaction>
</comment>
<sequence length="257" mass="28260">MILETIVEYKKEKVARDKEKAPLESLLPLIENSPACRDFKASLSKGRLAVIAEVKKASPSKGVIREDFDPSEIARAYETGGVDAVSVLTEDKFFQGSDEYLKVVKGIVSVPVLRKDFIIDEYQIYQARAIGADAVLLIASILSAEELKDFYETAKGLGLYCLVEVHSEDELEKAIYAGADIIGINNRDLDTFDIDIRTTQELAELIPEGRIIVSESGILSGEDAKFVRMHGADAILVGQFLMESGSIEAKLTELRGE</sequence>
<dbReference type="HAMAP" id="MF_00134_A">
    <property type="entry name" value="IGPS_A"/>
    <property type="match status" value="1"/>
</dbReference>
<keyword evidence="8 9" id="KW-0456">Lyase</keyword>
<evidence type="ECO:0000256" key="5">
    <source>
        <dbReference type="ARBA" id="ARBA00022793"/>
    </source>
</evidence>
<reference evidence="11 12" key="1">
    <citation type="journal article" date="2014" name="Genome Announc.">
        <title>Complete Genome Sequence of Amino Acid-Utilizing Eubacterium acidaminophilum al-2 (DSM 3953).</title>
        <authorList>
            <person name="Poehlein A."/>
            <person name="Andreesen J.R."/>
            <person name="Daniel R."/>
        </authorList>
    </citation>
    <scope>NUCLEOTIDE SEQUENCE [LARGE SCALE GENOMIC DNA]</scope>
    <source>
        <strain evidence="11 12">DSM 3953</strain>
        <plasmid evidence="12">Plasmid EAL2_808p</plasmid>
    </source>
</reference>
<protein>
    <recommendedName>
        <fullName evidence="9">Indole-3-glycerol phosphate synthase</fullName>
        <shortName evidence="9">IGPS</shortName>
        <ecNumber evidence="9">4.1.1.48</ecNumber>
    </recommendedName>
</protein>
<keyword evidence="5 9" id="KW-0210">Decarboxylase</keyword>
<geneLocation type="plasmid" evidence="11 12">
    <name>EAL2_808p</name>
</geneLocation>
<keyword evidence="7 9" id="KW-0057">Aromatic amino acid biosynthesis</keyword>
<gene>
    <name evidence="9 11" type="primary">trpC</name>
    <name evidence="11" type="ORF">EAL2_808p03700</name>
</gene>
<evidence type="ECO:0000256" key="6">
    <source>
        <dbReference type="ARBA" id="ARBA00022822"/>
    </source>
</evidence>
<dbReference type="HOGENOM" id="CLU_034247_2_0_9"/>
<dbReference type="PROSITE" id="PS00614">
    <property type="entry name" value="IGPS"/>
    <property type="match status" value="1"/>
</dbReference>
<comment type="similarity">
    <text evidence="3 9">Belongs to the TrpC family.</text>
</comment>
<dbReference type="InterPro" id="IPR045186">
    <property type="entry name" value="Indole-3-glycerol_P_synth"/>
</dbReference>
<keyword evidence="11" id="KW-0614">Plasmid</keyword>
<evidence type="ECO:0000256" key="9">
    <source>
        <dbReference type="HAMAP-Rule" id="MF_00134"/>
    </source>
</evidence>
<dbReference type="UniPathway" id="UPA00035">
    <property type="reaction ID" value="UER00043"/>
</dbReference>
<keyword evidence="12" id="KW-1185">Reference proteome</keyword>
<dbReference type="InterPro" id="IPR013798">
    <property type="entry name" value="Indole-3-glycerol_P_synth_dom"/>
</dbReference>
<organism evidence="11 12">
    <name type="scientific">Peptoclostridium acidaminophilum DSM 3953</name>
    <dbReference type="NCBI Taxonomy" id="1286171"/>
    <lineage>
        <taxon>Bacteria</taxon>
        <taxon>Bacillati</taxon>
        <taxon>Bacillota</taxon>
        <taxon>Clostridia</taxon>
        <taxon>Peptostreptococcales</taxon>
        <taxon>Peptoclostridiaceae</taxon>
        <taxon>Peptoclostridium</taxon>
    </lineage>
</organism>
<dbReference type="KEGG" id="eac:EAL2_808p03700"/>
<dbReference type="InterPro" id="IPR011060">
    <property type="entry name" value="RibuloseP-bd_barrel"/>
</dbReference>
<dbReference type="InterPro" id="IPR001468">
    <property type="entry name" value="Indole-3-GlycerolPSynthase_CS"/>
</dbReference>
<dbReference type="OrthoDB" id="9804217at2"/>
<dbReference type="Pfam" id="PF00218">
    <property type="entry name" value="IGPS"/>
    <property type="match status" value="1"/>
</dbReference>
<comment type="pathway">
    <text evidence="2 9">Amino-acid biosynthesis; L-tryptophan biosynthesis; L-tryptophan from chorismate: step 4/5.</text>
</comment>
<dbReference type="GO" id="GO:0004640">
    <property type="term" value="F:phosphoribosylanthranilate isomerase activity"/>
    <property type="evidence" value="ECO:0007669"/>
    <property type="project" value="TreeGrafter"/>
</dbReference>
<evidence type="ECO:0000256" key="4">
    <source>
        <dbReference type="ARBA" id="ARBA00022605"/>
    </source>
</evidence>
<dbReference type="Proteomes" id="UP000019591">
    <property type="component" value="Plasmid EAL2_808p"/>
</dbReference>
<dbReference type="HAMAP" id="MF_00134_B">
    <property type="entry name" value="IGPS_B"/>
    <property type="match status" value="1"/>
</dbReference>
<evidence type="ECO:0000259" key="10">
    <source>
        <dbReference type="Pfam" id="PF00218"/>
    </source>
</evidence>
<dbReference type="EC" id="4.1.1.48" evidence="9"/>
<dbReference type="AlphaFoldDB" id="W8T826"/>